<feature type="signal peptide" evidence="5">
    <location>
        <begin position="1"/>
        <end position="20"/>
    </location>
</feature>
<dbReference type="SMART" id="SM00042">
    <property type="entry name" value="CUB"/>
    <property type="match status" value="1"/>
</dbReference>
<dbReference type="PROSITE" id="PS01180">
    <property type="entry name" value="CUB"/>
    <property type="match status" value="1"/>
</dbReference>
<dbReference type="SUPFAM" id="SSF49854">
    <property type="entry name" value="Spermadhesin, CUB domain"/>
    <property type="match status" value="1"/>
</dbReference>
<organism evidence="6 7">
    <name type="scientific">Daphnia magna</name>
    <dbReference type="NCBI Taxonomy" id="35525"/>
    <lineage>
        <taxon>Eukaryota</taxon>
        <taxon>Metazoa</taxon>
        <taxon>Ecdysozoa</taxon>
        <taxon>Arthropoda</taxon>
        <taxon>Crustacea</taxon>
        <taxon>Branchiopoda</taxon>
        <taxon>Diplostraca</taxon>
        <taxon>Cladocera</taxon>
        <taxon>Anomopoda</taxon>
        <taxon>Daphniidae</taxon>
        <taxon>Daphnia</taxon>
    </lineage>
</organism>
<keyword evidence="2" id="KW-1015">Disulfide bond</keyword>
<sequence>MNKNFLQLLFAVVSISVCLAGRVPVTSRKAEGHHVKARVSVDPLSSRSLLDNDFESGFEEPWYDSSPSTVHWVVEDFYTPFEVSYAAPKPSAGTKYLRAVRNDQLVSGLLILRTLTFTALPGDEIAFNFWIRSKYTGGNTLELVMAIGETEQTLVSLTSYSTSVNLEWRPMIAPIPVSEPVDLTLIFYAFCGSNAEDAIALDDIVLLSPNAPTTEPTTTTTQTTTTPLSLSPTTATSTPTTPPVEVCGGNYNDPSGIISSPNYPQPYGFDEYCQYIIQVEEDKRVVLDFLYFNTEGGADYVTVYDGLTTTSPVLLRASGFHSDIITTTTNKCLVVHSSDSQNSFTGWQATYTSS</sequence>
<comment type="caution">
    <text evidence="3">Lacks conserved residue(s) required for the propagation of feature annotation.</text>
</comment>
<dbReference type="EMBL" id="LRGB01000568">
    <property type="protein sequence ID" value="KZS17952.1"/>
    <property type="molecule type" value="Genomic_DNA"/>
</dbReference>
<evidence type="ECO:0000256" key="4">
    <source>
        <dbReference type="SAM" id="MobiDB-lite"/>
    </source>
</evidence>
<dbReference type="AlphaFoldDB" id="A0A0N8CPR8"/>
<gene>
    <name evidence="6" type="ORF">APZ42_015939</name>
</gene>
<evidence type="ECO:0000313" key="7">
    <source>
        <dbReference type="Proteomes" id="UP000076858"/>
    </source>
</evidence>
<feature type="compositionally biased region" description="Low complexity" evidence="4">
    <location>
        <begin position="212"/>
        <end position="239"/>
    </location>
</feature>
<feature type="chain" id="PRO_5013460469" evidence="5">
    <location>
        <begin position="21"/>
        <end position="354"/>
    </location>
</feature>
<dbReference type="Gene3D" id="2.60.120.200">
    <property type="match status" value="1"/>
</dbReference>
<comment type="caution">
    <text evidence="6">The sequence shown here is derived from an EMBL/GenBank/DDBJ whole genome shotgun (WGS) entry which is preliminary data.</text>
</comment>
<dbReference type="STRING" id="35525.A0A0N8CPR8"/>
<dbReference type="SUPFAM" id="SSF49899">
    <property type="entry name" value="Concanavalin A-like lectins/glucanases"/>
    <property type="match status" value="1"/>
</dbReference>
<dbReference type="OrthoDB" id="6365689at2759"/>
<keyword evidence="7" id="KW-1185">Reference proteome</keyword>
<accession>A0A0N8CPR8</accession>
<dbReference type="PANTHER" id="PTHR24251:SF30">
    <property type="entry name" value="MEMBRANE FRIZZLED-RELATED PROTEIN"/>
    <property type="match status" value="1"/>
</dbReference>
<evidence type="ECO:0000256" key="3">
    <source>
        <dbReference type="PROSITE-ProRule" id="PRU00059"/>
    </source>
</evidence>
<dbReference type="PANTHER" id="PTHR24251">
    <property type="entry name" value="OVOCHYMASE-RELATED"/>
    <property type="match status" value="1"/>
</dbReference>
<dbReference type="Pfam" id="PF00431">
    <property type="entry name" value="CUB"/>
    <property type="match status" value="1"/>
</dbReference>
<reference evidence="6 7" key="1">
    <citation type="submission" date="2016-03" db="EMBL/GenBank/DDBJ databases">
        <title>EvidentialGene: Evidence-directed Construction of Genes on Genomes.</title>
        <authorList>
            <person name="Gilbert D.G."/>
            <person name="Choi J.-H."/>
            <person name="Mockaitis K."/>
            <person name="Colbourne J."/>
            <person name="Pfrender M."/>
        </authorList>
    </citation>
    <scope>NUCLEOTIDE SEQUENCE [LARGE SCALE GENOMIC DNA]</scope>
    <source>
        <strain evidence="6 7">Xinb3</strain>
        <tissue evidence="6">Complete organism</tissue>
    </source>
</reference>
<dbReference type="InterPro" id="IPR013320">
    <property type="entry name" value="ConA-like_dom_sf"/>
</dbReference>
<dbReference type="CDD" id="cd00041">
    <property type="entry name" value="CUB"/>
    <property type="match status" value="1"/>
</dbReference>
<proteinExistence type="predicted"/>
<keyword evidence="5" id="KW-0732">Signal</keyword>
<evidence type="ECO:0000313" key="6">
    <source>
        <dbReference type="EMBL" id="KZS17952.1"/>
    </source>
</evidence>
<evidence type="ECO:0000256" key="1">
    <source>
        <dbReference type="ARBA" id="ARBA00022737"/>
    </source>
</evidence>
<name>A0A0N8CPR8_9CRUS</name>
<dbReference type="Gene3D" id="2.60.120.290">
    <property type="entry name" value="Spermadhesin, CUB domain"/>
    <property type="match status" value="1"/>
</dbReference>
<feature type="region of interest" description="Disordered" evidence="4">
    <location>
        <begin position="212"/>
        <end position="242"/>
    </location>
</feature>
<protein>
    <submittedName>
        <fullName evidence="6">Uncharacterized protein</fullName>
    </submittedName>
</protein>
<keyword evidence="1" id="KW-0677">Repeat</keyword>
<evidence type="ECO:0000256" key="5">
    <source>
        <dbReference type="SAM" id="SignalP"/>
    </source>
</evidence>
<dbReference type="InterPro" id="IPR035914">
    <property type="entry name" value="Sperma_CUB_dom_sf"/>
</dbReference>
<evidence type="ECO:0000256" key="2">
    <source>
        <dbReference type="ARBA" id="ARBA00023157"/>
    </source>
</evidence>
<dbReference type="Proteomes" id="UP000076858">
    <property type="component" value="Unassembled WGS sequence"/>
</dbReference>
<dbReference type="InterPro" id="IPR000859">
    <property type="entry name" value="CUB_dom"/>
</dbReference>